<dbReference type="Gene3D" id="1.20.1270.220">
    <property type="match status" value="1"/>
</dbReference>
<dbReference type="OMA" id="ESCEPFR"/>
<dbReference type="AlphaFoldDB" id="A0A5A8CVP4"/>
<evidence type="ECO:0000313" key="12">
    <source>
        <dbReference type="Proteomes" id="UP000323011"/>
    </source>
</evidence>
<evidence type="ECO:0000313" key="13">
    <source>
        <dbReference type="Proteomes" id="UP000325113"/>
    </source>
</evidence>
<dbReference type="EMBL" id="HBET01006031">
    <property type="protein sequence ID" value="CAD8559684.1"/>
    <property type="molecule type" value="Transcribed_RNA"/>
</dbReference>
<keyword evidence="2 4" id="KW-0103">Bromodomain</keyword>
<evidence type="ECO:0000313" key="10">
    <source>
        <dbReference type="EMBL" id="KAA0178359.1"/>
    </source>
</evidence>
<dbReference type="EMBL" id="VLTM01000064">
    <property type="protein sequence ID" value="KAA0158650.1"/>
    <property type="molecule type" value="Genomic_DNA"/>
</dbReference>
<reference evidence="7" key="2">
    <citation type="submission" date="2021-01" db="EMBL/GenBank/DDBJ databases">
        <authorList>
            <person name="Corre E."/>
            <person name="Pelletier E."/>
            <person name="Niang G."/>
            <person name="Scheremetjew M."/>
            <person name="Finn R."/>
            <person name="Kale V."/>
            <person name="Holt S."/>
            <person name="Cochrane G."/>
            <person name="Meng A."/>
            <person name="Brown T."/>
            <person name="Cohen L."/>
        </authorList>
    </citation>
    <scope>NUCLEOTIDE SEQUENCE</scope>
    <source>
        <strain evidence="7">E4-10</strain>
    </source>
</reference>
<organism evidence="8 12">
    <name type="scientific">Cafeteria roenbergensis</name>
    <name type="common">Marine flagellate</name>
    <dbReference type="NCBI Taxonomy" id="33653"/>
    <lineage>
        <taxon>Eukaryota</taxon>
        <taxon>Sar</taxon>
        <taxon>Stramenopiles</taxon>
        <taxon>Bigyra</taxon>
        <taxon>Opalozoa</taxon>
        <taxon>Bicosoecida</taxon>
        <taxon>Cafeteriaceae</taxon>
        <taxon>Cafeteria</taxon>
    </lineage>
</organism>
<name>A0A5A8CVP4_CAFRO</name>
<keyword evidence="3" id="KW-0804">Transcription</keyword>
<evidence type="ECO:0000256" key="4">
    <source>
        <dbReference type="PROSITE-ProRule" id="PRU00035"/>
    </source>
</evidence>
<evidence type="ECO:0000313" key="7">
    <source>
        <dbReference type="EMBL" id="CAD8559684.1"/>
    </source>
</evidence>
<dbReference type="Proteomes" id="UP000323011">
    <property type="component" value="Unassembled WGS sequence"/>
</dbReference>
<evidence type="ECO:0008006" key="14">
    <source>
        <dbReference type="Google" id="ProtNLM"/>
    </source>
</evidence>
<dbReference type="EMBL" id="VLTN01000005">
    <property type="protein sequence ID" value="KAA0155921.1"/>
    <property type="molecule type" value="Genomic_DNA"/>
</dbReference>
<sequence length="202" mass="22825">MAAAGKSAGMAECAKLLEFFMKHKDAAPFLEPVRWEEWGLHDYPKVIKQPMDLGLVMKNLEAGKYDSPLEFEKDVALIWDNCMTYNADGSEYFEIAKRLKKLFQQKFSKIAASAGIRTDEHRAPTLAEKKTFSHNIYHITADELGKVVQILDQRCDSCIRKIDSDDIEIDIDAISAETFWEVDAFVSNVIAASKSKGAKRSR</sequence>
<dbReference type="InterPro" id="IPR001487">
    <property type="entry name" value="Bromodomain"/>
</dbReference>
<dbReference type="EMBL" id="VLTO01000001">
    <property type="protein sequence ID" value="KAA0178359.1"/>
    <property type="molecule type" value="Genomic_DNA"/>
</dbReference>
<dbReference type="SMART" id="SM00297">
    <property type="entry name" value="BROMO"/>
    <property type="match status" value="1"/>
</dbReference>
<dbReference type="Pfam" id="PF00439">
    <property type="entry name" value="Bromodomain"/>
    <property type="match status" value="1"/>
</dbReference>
<evidence type="ECO:0000313" key="9">
    <source>
        <dbReference type="EMBL" id="KAA0158650.1"/>
    </source>
</evidence>
<feature type="domain" description="NET" evidence="6">
    <location>
        <begin position="114"/>
        <end position="197"/>
    </location>
</feature>
<dbReference type="PROSITE" id="PS51525">
    <property type="entry name" value="NET"/>
    <property type="match status" value="1"/>
</dbReference>
<dbReference type="Proteomes" id="UP000322899">
    <property type="component" value="Unassembled WGS sequence"/>
</dbReference>
<keyword evidence="1" id="KW-0805">Transcription regulation</keyword>
<evidence type="ECO:0000259" key="6">
    <source>
        <dbReference type="PROSITE" id="PS51525"/>
    </source>
</evidence>
<proteinExistence type="predicted"/>
<evidence type="ECO:0000256" key="1">
    <source>
        <dbReference type="ARBA" id="ARBA00023015"/>
    </source>
</evidence>
<dbReference type="InterPro" id="IPR027353">
    <property type="entry name" value="NET_dom"/>
</dbReference>
<evidence type="ECO:0000256" key="2">
    <source>
        <dbReference type="ARBA" id="ARBA00023117"/>
    </source>
</evidence>
<evidence type="ECO:0000313" key="11">
    <source>
        <dbReference type="Proteomes" id="UP000322899"/>
    </source>
</evidence>
<dbReference type="InterPro" id="IPR036427">
    <property type="entry name" value="Bromodomain-like_sf"/>
</dbReference>
<reference evidence="11 12" key="1">
    <citation type="submission" date="2019-07" db="EMBL/GenBank/DDBJ databases">
        <title>Genomes of Cafeteria roenbergensis.</title>
        <authorList>
            <person name="Fischer M.G."/>
            <person name="Hackl T."/>
            <person name="Roman M."/>
        </authorList>
    </citation>
    <scope>NUCLEOTIDE SEQUENCE [LARGE SCALE GENOMIC DNA]</scope>
    <source>
        <strain evidence="8 12">BVI</strain>
        <strain evidence="9 13">Cflag</strain>
        <strain evidence="10 11">E4-10P</strain>
    </source>
</reference>
<evidence type="ECO:0000259" key="5">
    <source>
        <dbReference type="PROSITE" id="PS50014"/>
    </source>
</evidence>
<dbReference type="PANTHER" id="PTHR45926">
    <property type="entry name" value="OSJNBA0053K19.4 PROTEIN"/>
    <property type="match status" value="1"/>
</dbReference>
<evidence type="ECO:0000313" key="8">
    <source>
        <dbReference type="EMBL" id="KAA0155921.1"/>
    </source>
</evidence>
<feature type="domain" description="Bromo" evidence="5">
    <location>
        <begin position="21"/>
        <end position="93"/>
    </location>
</feature>
<accession>A0A5A8CVP4</accession>
<dbReference type="SUPFAM" id="SSF47370">
    <property type="entry name" value="Bromodomain"/>
    <property type="match status" value="1"/>
</dbReference>
<dbReference type="Pfam" id="PF17035">
    <property type="entry name" value="BET"/>
    <property type="match status" value="1"/>
</dbReference>
<dbReference type="OrthoDB" id="21449at2759"/>
<protein>
    <recommendedName>
        <fullName evidence="14">Bromo domain-containing protein</fullName>
    </recommendedName>
</protein>
<dbReference type="PRINTS" id="PR00503">
    <property type="entry name" value="BROMODOMAIN"/>
</dbReference>
<gene>
    <name evidence="7" type="ORF">CROE0942_LOCUS4020</name>
    <name evidence="10" type="ORF">FNF27_00209</name>
    <name evidence="8" type="ORF">FNF29_01340</name>
    <name evidence="9" type="ORF">FNF31_05297</name>
</gene>
<dbReference type="Gene3D" id="1.20.920.10">
    <property type="entry name" value="Bromodomain-like"/>
    <property type="match status" value="1"/>
</dbReference>
<dbReference type="Proteomes" id="UP000325113">
    <property type="component" value="Unassembled WGS sequence"/>
</dbReference>
<dbReference type="CDD" id="cd04369">
    <property type="entry name" value="Bromodomain"/>
    <property type="match status" value="1"/>
</dbReference>
<dbReference type="InterPro" id="IPR038336">
    <property type="entry name" value="NET_sf"/>
</dbReference>
<evidence type="ECO:0000256" key="3">
    <source>
        <dbReference type="ARBA" id="ARBA00023163"/>
    </source>
</evidence>
<dbReference type="PROSITE" id="PS50014">
    <property type="entry name" value="BROMODOMAIN_2"/>
    <property type="match status" value="1"/>
</dbReference>
<keyword evidence="12" id="KW-1185">Reference proteome</keyword>